<evidence type="ECO:0000313" key="1">
    <source>
        <dbReference type="EMBL" id="KDQ14028.1"/>
    </source>
</evidence>
<dbReference type="AlphaFoldDB" id="A0A067ME32"/>
<dbReference type="EMBL" id="KL198040">
    <property type="protein sequence ID" value="KDQ14028.1"/>
    <property type="molecule type" value="Genomic_DNA"/>
</dbReference>
<keyword evidence="2" id="KW-1185">Reference proteome</keyword>
<organism evidence="1 2">
    <name type="scientific">Botryobasidium botryosum (strain FD-172 SS1)</name>
    <dbReference type="NCBI Taxonomy" id="930990"/>
    <lineage>
        <taxon>Eukaryota</taxon>
        <taxon>Fungi</taxon>
        <taxon>Dikarya</taxon>
        <taxon>Basidiomycota</taxon>
        <taxon>Agaricomycotina</taxon>
        <taxon>Agaricomycetes</taxon>
        <taxon>Cantharellales</taxon>
        <taxon>Botryobasidiaceae</taxon>
        <taxon>Botryobasidium</taxon>
    </lineage>
</organism>
<sequence length="77" mass="8835">MCYKIMLYTVYSCNHAFPEPPEGMRVDCGNPRCRVSTEHPSNCSGTYCVQNHFQYMTQPQSVPNRHLPYPCPHCHGS</sequence>
<dbReference type="Proteomes" id="UP000027195">
    <property type="component" value="Unassembled WGS sequence"/>
</dbReference>
<reference evidence="2" key="1">
    <citation type="journal article" date="2014" name="Proc. Natl. Acad. Sci. U.S.A.">
        <title>Extensive sampling of basidiomycete genomes demonstrates inadequacy of the white-rot/brown-rot paradigm for wood decay fungi.</title>
        <authorList>
            <person name="Riley R."/>
            <person name="Salamov A.A."/>
            <person name="Brown D.W."/>
            <person name="Nagy L.G."/>
            <person name="Floudas D."/>
            <person name="Held B.W."/>
            <person name="Levasseur A."/>
            <person name="Lombard V."/>
            <person name="Morin E."/>
            <person name="Otillar R."/>
            <person name="Lindquist E.A."/>
            <person name="Sun H."/>
            <person name="LaButti K.M."/>
            <person name="Schmutz J."/>
            <person name="Jabbour D."/>
            <person name="Luo H."/>
            <person name="Baker S.E."/>
            <person name="Pisabarro A.G."/>
            <person name="Walton J.D."/>
            <person name="Blanchette R.A."/>
            <person name="Henrissat B."/>
            <person name="Martin F."/>
            <person name="Cullen D."/>
            <person name="Hibbett D.S."/>
            <person name="Grigoriev I.V."/>
        </authorList>
    </citation>
    <scope>NUCLEOTIDE SEQUENCE [LARGE SCALE GENOMIC DNA]</scope>
    <source>
        <strain evidence="2">FD-172 SS1</strain>
    </source>
</reference>
<dbReference type="HOGENOM" id="CLU_2637750_0_0_1"/>
<protein>
    <submittedName>
        <fullName evidence="1">Uncharacterized protein</fullName>
    </submittedName>
</protein>
<gene>
    <name evidence="1" type="ORF">BOTBODRAFT_55757</name>
</gene>
<proteinExistence type="predicted"/>
<evidence type="ECO:0000313" key="2">
    <source>
        <dbReference type="Proteomes" id="UP000027195"/>
    </source>
</evidence>
<dbReference type="InParanoid" id="A0A067ME32"/>
<name>A0A067ME32_BOTB1</name>
<accession>A0A067ME32</accession>